<dbReference type="EMBL" id="JAWDJX010000022">
    <property type="protein sequence ID" value="KAK3052109.1"/>
    <property type="molecule type" value="Genomic_DNA"/>
</dbReference>
<sequence length="126" mass="13216">MSGGLMATEKGGEQTQYEGKNTEGQPHSKSTGQLGDASDNTTHDPANTAAAAEQQAERGEKTAENVRYVQTISEGGMGGMTSGQNDGGEQEGYGRVGDKAEDGDAKQQRREQGYGGEKDMDREIGA</sequence>
<feature type="compositionally biased region" description="Basic and acidic residues" evidence="1">
    <location>
        <begin position="96"/>
        <end position="126"/>
    </location>
</feature>
<organism evidence="2 3">
    <name type="scientific">Extremus antarcticus</name>
    <dbReference type="NCBI Taxonomy" id="702011"/>
    <lineage>
        <taxon>Eukaryota</taxon>
        <taxon>Fungi</taxon>
        <taxon>Dikarya</taxon>
        <taxon>Ascomycota</taxon>
        <taxon>Pezizomycotina</taxon>
        <taxon>Dothideomycetes</taxon>
        <taxon>Dothideomycetidae</taxon>
        <taxon>Mycosphaerellales</taxon>
        <taxon>Extremaceae</taxon>
        <taxon>Extremus</taxon>
    </lineage>
</organism>
<proteinExistence type="predicted"/>
<evidence type="ECO:0000313" key="3">
    <source>
        <dbReference type="Proteomes" id="UP001271007"/>
    </source>
</evidence>
<evidence type="ECO:0000256" key="1">
    <source>
        <dbReference type="SAM" id="MobiDB-lite"/>
    </source>
</evidence>
<comment type="caution">
    <text evidence="2">The sequence shown here is derived from an EMBL/GenBank/DDBJ whole genome shotgun (WGS) entry which is preliminary data.</text>
</comment>
<keyword evidence="3" id="KW-1185">Reference proteome</keyword>
<feature type="compositionally biased region" description="Basic and acidic residues" evidence="1">
    <location>
        <begin position="55"/>
        <end position="64"/>
    </location>
</feature>
<feature type="compositionally biased region" description="Polar residues" evidence="1">
    <location>
        <begin position="13"/>
        <end position="45"/>
    </location>
</feature>
<dbReference type="Proteomes" id="UP001271007">
    <property type="component" value="Unassembled WGS sequence"/>
</dbReference>
<accession>A0AAJ0DKG8</accession>
<protein>
    <submittedName>
        <fullName evidence="2">Uncharacterized protein</fullName>
    </submittedName>
</protein>
<feature type="region of interest" description="Disordered" evidence="1">
    <location>
        <begin position="1"/>
        <end position="126"/>
    </location>
</feature>
<evidence type="ECO:0000313" key="2">
    <source>
        <dbReference type="EMBL" id="KAK3052109.1"/>
    </source>
</evidence>
<dbReference type="AlphaFoldDB" id="A0AAJ0DKG8"/>
<gene>
    <name evidence="2" type="ORF">LTR09_006701</name>
</gene>
<name>A0AAJ0DKG8_9PEZI</name>
<reference evidence="2" key="1">
    <citation type="submission" date="2023-04" db="EMBL/GenBank/DDBJ databases">
        <title>Black Yeasts Isolated from many extreme environments.</title>
        <authorList>
            <person name="Coleine C."/>
            <person name="Stajich J.E."/>
            <person name="Selbmann L."/>
        </authorList>
    </citation>
    <scope>NUCLEOTIDE SEQUENCE</scope>
    <source>
        <strain evidence="2">CCFEE 5312</strain>
    </source>
</reference>